<dbReference type="Proteomes" id="UP001345963">
    <property type="component" value="Unassembled WGS sequence"/>
</dbReference>
<accession>A0ABU7C1B1</accession>
<dbReference type="InterPro" id="IPR036179">
    <property type="entry name" value="Ig-like_dom_sf"/>
</dbReference>
<proteinExistence type="predicted"/>
<organism evidence="3 4">
    <name type="scientific">Ataeniobius toweri</name>
    <dbReference type="NCBI Taxonomy" id="208326"/>
    <lineage>
        <taxon>Eukaryota</taxon>
        <taxon>Metazoa</taxon>
        <taxon>Chordata</taxon>
        <taxon>Craniata</taxon>
        <taxon>Vertebrata</taxon>
        <taxon>Euteleostomi</taxon>
        <taxon>Actinopterygii</taxon>
        <taxon>Neopterygii</taxon>
        <taxon>Teleostei</taxon>
        <taxon>Neoteleostei</taxon>
        <taxon>Acanthomorphata</taxon>
        <taxon>Ovalentaria</taxon>
        <taxon>Atherinomorphae</taxon>
        <taxon>Cyprinodontiformes</taxon>
        <taxon>Goodeidae</taxon>
        <taxon>Ataeniobius</taxon>
    </lineage>
</organism>
<name>A0ABU7C1B1_9TELE</name>
<reference evidence="3 4" key="1">
    <citation type="submission" date="2021-07" db="EMBL/GenBank/DDBJ databases">
        <authorList>
            <person name="Palmer J.M."/>
        </authorList>
    </citation>
    <scope>NUCLEOTIDE SEQUENCE [LARGE SCALE GENOMIC DNA]</scope>
    <source>
        <strain evidence="3 4">AT_MEX2019</strain>
        <tissue evidence="3">Muscle</tissue>
    </source>
</reference>
<dbReference type="InterPro" id="IPR013783">
    <property type="entry name" value="Ig-like_fold"/>
</dbReference>
<dbReference type="EMBL" id="JAHUTI010073088">
    <property type="protein sequence ID" value="MED6256115.1"/>
    <property type="molecule type" value="Genomic_DNA"/>
</dbReference>
<dbReference type="InterPro" id="IPR007110">
    <property type="entry name" value="Ig-like_dom"/>
</dbReference>
<dbReference type="Gene3D" id="2.60.40.10">
    <property type="entry name" value="Immunoglobulins"/>
    <property type="match status" value="1"/>
</dbReference>
<evidence type="ECO:0000313" key="3">
    <source>
        <dbReference type="EMBL" id="MED6256115.1"/>
    </source>
</evidence>
<dbReference type="PROSITE" id="PS50835">
    <property type="entry name" value="IG_LIKE"/>
    <property type="match status" value="1"/>
</dbReference>
<evidence type="ECO:0000256" key="1">
    <source>
        <dbReference type="SAM" id="SignalP"/>
    </source>
</evidence>
<protein>
    <recommendedName>
        <fullName evidence="2">Ig-like domain-containing protein</fullName>
    </recommendedName>
</protein>
<feature type="chain" id="PRO_5047338287" description="Ig-like domain-containing protein" evidence="1">
    <location>
        <begin position="18"/>
        <end position="183"/>
    </location>
</feature>
<feature type="domain" description="Ig-like" evidence="2">
    <location>
        <begin position="20"/>
        <end position="128"/>
    </location>
</feature>
<feature type="signal peptide" evidence="1">
    <location>
        <begin position="1"/>
        <end position="17"/>
    </location>
</feature>
<evidence type="ECO:0000259" key="2">
    <source>
        <dbReference type="PROSITE" id="PS50835"/>
    </source>
</evidence>
<feature type="non-terminal residue" evidence="3">
    <location>
        <position position="1"/>
    </location>
</feature>
<gene>
    <name evidence="3" type="ORF">ATANTOWER_020121</name>
</gene>
<evidence type="ECO:0000313" key="4">
    <source>
        <dbReference type="Proteomes" id="UP001345963"/>
    </source>
</evidence>
<dbReference type="SUPFAM" id="SSF48726">
    <property type="entry name" value="Immunoglobulin"/>
    <property type="match status" value="1"/>
</dbReference>
<sequence>ENMIWGLIFLIFICCLCEMCVMNSSKVYTAKENENITIEWSTQKTDLTLINMICEFYSNNIKIVYKTVSGSSESPDEQFVGRVHLDIDAQREAKIRLHLSRLKTEDSGKYCCYMNANYDCVAERRRLQMTECFDLIVTTGGNNNPSNIATTADAEHPPRGSAQRNRWVIGLSVCVVGLMVYIF</sequence>
<comment type="caution">
    <text evidence="3">The sequence shown here is derived from an EMBL/GenBank/DDBJ whole genome shotgun (WGS) entry which is preliminary data.</text>
</comment>
<keyword evidence="4" id="KW-1185">Reference proteome</keyword>
<keyword evidence="1" id="KW-0732">Signal</keyword>